<dbReference type="PROSITE" id="PS51918">
    <property type="entry name" value="RADICAL_SAM"/>
    <property type="match status" value="1"/>
</dbReference>
<sequence length="636" mass="67310">MAKLVLEETGLLPHLNPGVMSFAELQRLRPFGPSMGMMLETTATRLWSEKGGVHFGSPDKDPELRMRVIDDAGRSRIPFTTGVLLGIGENDAERADALFAIRRSHERFGHVQETIVQNFRAKPRTAMQNEDDLALQEYVAAVAVARVVMGPDATIQAPPNLTDLTELSLLIRAGIDDWGGVSPLTADHVNPERPWPELDTLARLTAESGFTLRERLTAHPQYLRDAGTWLDTGLLGHVDALIDPATALADEEAPVLGRPLASGPAARAQDHGRSGDRDVTSALALASADPAGLPDSAYAALLRADGSQLDDLAALADDVRRSVGAADLTYVVNRNLDSSLYVPDDDAPGLSPELIGRLVAEAVAEGATEVCVQGTPDPALPGEAYLDIVRAIRRAGPELSIHAFRPAEAADAARRLRVPLDEFLAALRDAGATSVPGTAARVLDDDVRAVLSGRTDPPAAEWIRGIEAAHRAGLPSTATLVYGHVETPEQTVAHLRQLAAIQDRTGGFSEFIAMPHVPWDSADAVRAAAGEGPDRRTTRAVHAVARLLLSGRIDHVQAAWTKLGFAGAREVLAGGADDFGGLLLDGSIWPKAGAEAHRSATRGDVARIAAALGRPARERSTGYGSPSPAPSRAVAG</sequence>
<feature type="region of interest" description="Disordered" evidence="9">
    <location>
        <begin position="612"/>
        <end position="636"/>
    </location>
</feature>
<dbReference type="Pfam" id="PF04055">
    <property type="entry name" value="Radical_SAM"/>
    <property type="match status" value="1"/>
</dbReference>
<evidence type="ECO:0000313" key="12">
    <source>
        <dbReference type="Proteomes" id="UP001321486"/>
    </source>
</evidence>
<dbReference type="InterPro" id="IPR013785">
    <property type="entry name" value="Aldolase_TIM"/>
</dbReference>
<evidence type="ECO:0000256" key="7">
    <source>
        <dbReference type="ARBA" id="ARBA00023014"/>
    </source>
</evidence>
<evidence type="ECO:0000256" key="1">
    <source>
        <dbReference type="ARBA" id="ARBA00001966"/>
    </source>
</evidence>
<dbReference type="PANTHER" id="PTHR43076:SF1">
    <property type="entry name" value="LIPOYL SYNTHASE 2"/>
    <property type="match status" value="1"/>
</dbReference>
<accession>A0ABN6XYM7</accession>
<reference evidence="12" key="1">
    <citation type="journal article" date="2019" name="Int. J. Syst. Evol. Microbiol.">
        <title>The Global Catalogue of Microorganisms (GCM) 10K type strain sequencing project: providing services to taxonomists for standard genome sequencing and annotation.</title>
        <authorList>
            <consortium name="The Broad Institute Genomics Platform"/>
            <consortium name="The Broad Institute Genome Sequencing Center for Infectious Disease"/>
            <person name="Wu L."/>
            <person name="Ma J."/>
        </authorList>
    </citation>
    <scope>NUCLEOTIDE SEQUENCE [LARGE SCALE GENOMIC DNA]</scope>
    <source>
        <strain evidence="12">NBRC 108728</strain>
    </source>
</reference>
<evidence type="ECO:0000256" key="4">
    <source>
        <dbReference type="ARBA" id="ARBA00022691"/>
    </source>
</evidence>
<feature type="compositionally biased region" description="Basic and acidic residues" evidence="9">
    <location>
        <begin position="268"/>
        <end position="278"/>
    </location>
</feature>
<evidence type="ECO:0000256" key="6">
    <source>
        <dbReference type="ARBA" id="ARBA00023004"/>
    </source>
</evidence>
<gene>
    <name evidence="11" type="primary">fbiC</name>
    <name evidence="11" type="ORF">GCM10025867_09910</name>
</gene>
<organism evidence="11 12">
    <name type="scientific">Frondihabitans sucicola</name>
    <dbReference type="NCBI Taxonomy" id="1268041"/>
    <lineage>
        <taxon>Bacteria</taxon>
        <taxon>Bacillati</taxon>
        <taxon>Actinomycetota</taxon>
        <taxon>Actinomycetes</taxon>
        <taxon>Micrococcales</taxon>
        <taxon>Microbacteriaceae</taxon>
        <taxon>Frondihabitans</taxon>
    </lineage>
</organism>
<keyword evidence="4" id="KW-0949">S-adenosyl-L-methionine</keyword>
<evidence type="ECO:0000259" key="10">
    <source>
        <dbReference type="PROSITE" id="PS51918"/>
    </source>
</evidence>
<keyword evidence="12" id="KW-1185">Reference proteome</keyword>
<comment type="pathway">
    <text evidence="2">Cofactor biosynthesis; coenzyme F0 biosynthesis.</text>
</comment>
<dbReference type="InterPro" id="IPR007197">
    <property type="entry name" value="rSAM"/>
</dbReference>
<feature type="region of interest" description="Disordered" evidence="9">
    <location>
        <begin position="258"/>
        <end position="278"/>
    </location>
</feature>
<dbReference type="InterPro" id="IPR058240">
    <property type="entry name" value="rSAM_sf"/>
</dbReference>
<keyword evidence="3" id="KW-0004">4Fe-4S</keyword>
<keyword evidence="8" id="KW-0456">Lyase</keyword>
<dbReference type="PANTHER" id="PTHR43076">
    <property type="entry name" value="FO SYNTHASE (COFH)"/>
    <property type="match status" value="1"/>
</dbReference>
<proteinExistence type="predicted"/>
<evidence type="ECO:0000256" key="9">
    <source>
        <dbReference type="SAM" id="MobiDB-lite"/>
    </source>
</evidence>
<dbReference type="SUPFAM" id="SSF102114">
    <property type="entry name" value="Radical SAM enzymes"/>
    <property type="match status" value="2"/>
</dbReference>
<keyword evidence="7" id="KW-0411">Iron-sulfur</keyword>
<protein>
    <submittedName>
        <fullName evidence="11">FO synthase</fullName>
    </submittedName>
</protein>
<dbReference type="Gene3D" id="3.20.20.70">
    <property type="entry name" value="Aldolase class I"/>
    <property type="match status" value="2"/>
</dbReference>
<dbReference type="InterPro" id="IPR034405">
    <property type="entry name" value="F420"/>
</dbReference>
<keyword evidence="6" id="KW-0408">Iron</keyword>
<dbReference type="NCBIfam" id="TIGR03550">
    <property type="entry name" value="F420_cofG"/>
    <property type="match status" value="1"/>
</dbReference>
<evidence type="ECO:0000256" key="2">
    <source>
        <dbReference type="ARBA" id="ARBA00004712"/>
    </source>
</evidence>
<dbReference type="Proteomes" id="UP001321486">
    <property type="component" value="Chromosome"/>
</dbReference>
<evidence type="ECO:0000256" key="3">
    <source>
        <dbReference type="ARBA" id="ARBA00022485"/>
    </source>
</evidence>
<evidence type="ECO:0000256" key="5">
    <source>
        <dbReference type="ARBA" id="ARBA00022723"/>
    </source>
</evidence>
<comment type="cofactor">
    <cofactor evidence="1">
        <name>[4Fe-4S] cluster</name>
        <dbReference type="ChEBI" id="CHEBI:49883"/>
    </cofactor>
</comment>
<name>A0ABN6XYM7_9MICO</name>
<dbReference type="InterPro" id="IPR019939">
    <property type="entry name" value="CofG_family"/>
</dbReference>
<evidence type="ECO:0000313" key="11">
    <source>
        <dbReference type="EMBL" id="BDZ48750.1"/>
    </source>
</evidence>
<dbReference type="EMBL" id="AP027732">
    <property type="protein sequence ID" value="BDZ48750.1"/>
    <property type="molecule type" value="Genomic_DNA"/>
</dbReference>
<feature type="domain" description="Radical SAM core" evidence="10">
    <location>
        <begin position="318"/>
        <end position="552"/>
    </location>
</feature>
<keyword evidence="5" id="KW-0479">Metal-binding</keyword>
<evidence type="ECO:0000256" key="8">
    <source>
        <dbReference type="ARBA" id="ARBA00023239"/>
    </source>
</evidence>
<dbReference type="NCBIfam" id="NF004884">
    <property type="entry name" value="PRK06245.1"/>
    <property type="match status" value="1"/>
</dbReference>